<protein>
    <recommendedName>
        <fullName evidence="6">Extracellular membrane protein CFEM domain-containing protein</fullName>
    </recommendedName>
</protein>
<accession>A0A2T7A729</accession>
<keyword evidence="2" id="KW-0472">Membrane</keyword>
<evidence type="ECO:0008006" key="6">
    <source>
        <dbReference type="Google" id="ProtNLM"/>
    </source>
</evidence>
<comment type="caution">
    <text evidence="4">The sequence shown here is derived from an EMBL/GenBank/DDBJ whole genome shotgun (WGS) entry which is preliminary data.</text>
</comment>
<evidence type="ECO:0000313" key="5">
    <source>
        <dbReference type="Proteomes" id="UP000244722"/>
    </source>
</evidence>
<name>A0A2T7A729_TUBBO</name>
<feature type="transmembrane region" description="Helical" evidence="2">
    <location>
        <begin position="171"/>
        <end position="187"/>
    </location>
</feature>
<feature type="signal peptide" evidence="3">
    <location>
        <begin position="1"/>
        <end position="21"/>
    </location>
</feature>
<keyword evidence="5" id="KW-1185">Reference proteome</keyword>
<feature type="region of interest" description="Disordered" evidence="1">
    <location>
        <begin position="98"/>
        <end position="135"/>
    </location>
</feature>
<dbReference type="EMBL" id="NESQ01000011">
    <property type="protein sequence ID" value="PUU83495.1"/>
    <property type="molecule type" value="Genomic_DNA"/>
</dbReference>
<gene>
    <name evidence="4" type="ORF">B9Z19DRAFT_1060970</name>
</gene>
<evidence type="ECO:0000256" key="1">
    <source>
        <dbReference type="SAM" id="MobiDB-lite"/>
    </source>
</evidence>
<organism evidence="4 5">
    <name type="scientific">Tuber borchii</name>
    <name type="common">White truffle</name>
    <dbReference type="NCBI Taxonomy" id="42251"/>
    <lineage>
        <taxon>Eukaryota</taxon>
        <taxon>Fungi</taxon>
        <taxon>Dikarya</taxon>
        <taxon>Ascomycota</taxon>
        <taxon>Pezizomycotina</taxon>
        <taxon>Pezizomycetes</taxon>
        <taxon>Pezizales</taxon>
        <taxon>Tuberaceae</taxon>
        <taxon>Tuber</taxon>
    </lineage>
</organism>
<dbReference type="AlphaFoldDB" id="A0A2T7A729"/>
<keyword evidence="2" id="KW-1133">Transmembrane helix</keyword>
<sequence length="215" mass="24049">MFSATSFIVFLAALLTISVSARRIPQGQEIVPVPPFHSASYPYSTNDCDEACRRAFCTAVSQFLESVTCTSHRPCLSLNIQLHVQEKCINWHPETTHSRTSISKDSSGISLTPPPPPRDGEEGMEAPSPLARPPKTWIRPVSGSPVVDSVILGDEYEQEELRMTARKTLCFMGVLATCFFGWCGRVLRRRERRNRLGSDNRRPAWANSIPEKCEL</sequence>
<dbReference type="OrthoDB" id="5352648at2759"/>
<keyword evidence="2" id="KW-0812">Transmembrane</keyword>
<evidence type="ECO:0000313" key="4">
    <source>
        <dbReference type="EMBL" id="PUU83495.1"/>
    </source>
</evidence>
<evidence type="ECO:0000256" key="3">
    <source>
        <dbReference type="SAM" id="SignalP"/>
    </source>
</evidence>
<feature type="compositionally biased region" description="Polar residues" evidence="1">
    <location>
        <begin position="98"/>
        <end position="110"/>
    </location>
</feature>
<feature type="chain" id="PRO_5015469134" description="Extracellular membrane protein CFEM domain-containing protein" evidence="3">
    <location>
        <begin position="22"/>
        <end position="215"/>
    </location>
</feature>
<keyword evidence="3" id="KW-0732">Signal</keyword>
<reference evidence="4 5" key="1">
    <citation type="submission" date="2017-04" db="EMBL/GenBank/DDBJ databases">
        <title>Draft genome sequence of Tuber borchii Vittad., a whitish edible truffle.</title>
        <authorList>
            <consortium name="DOE Joint Genome Institute"/>
            <person name="Murat C."/>
            <person name="Kuo A."/>
            <person name="Barry K.W."/>
            <person name="Clum A."/>
            <person name="Dockter R.B."/>
            <person name="Fauchery L."/>
            <person name="Iotti M."/>
            <person name="Kohler A."/>
            <person name="Labutti K."/>
            <person name="Lindquist E.A."/>
            <person name="Lipzen A."/>
            <person name="Ohm R.A."/>
            <person name="Wang M."/>
            <person name="Grigoriev I.V."/>
            <person name="Zambonelli A."/>
            <person name="Martin F.M."/>
        </authorList>
    </citation>
    <scope>NUCLEOTIDE SEQUENCE [LARGE SCALE GENOMIC DNA]</scope>
    <source>
        <strain evidence="4 5">Tbo3840</strain>
    </source>
</reference>
<proteinExistence type="predicted"/>
<dbReference type="Proteomes" id="UP000244722">
    <property type="component" value="Unassembled WGS sequence"/>
</dbReference>
<evidence type="ECO:0000256" key="2">
    <source>
        <dbReference type="SAM" id="Phobius"/>
    </source>
</evidence>